<evidence type="ECO:0008006" key="4">
    <source>
        <dbReference type="Google" id="ProtNLM"/>
    </source>
</evidence>
<keyword evidence="1" id="KW-0732">Signal</keyword>
<feature type="chain" id="PRO_5038960314" description="Lipoprotein" evidence="1">
    <location>
        <begin position="24"/>
        <end position="159"/>
    </location>
</feature>
<evidence type="ECO:0000256" key="1">
    <source>
        <dbReference type="SAM" id="SignalP"/>
    </source>
</evidence>
<gene>
    <name evidence="2" type="ORF">DDV21_004045</name>
</gene>
<protein>
    <recommendedName>
        <fullName evidence="4">Lipoprotein</fullName>
    </recommendedName>
</protein>
<name>A0A346NBB1_9STRE</name>
<evidence type="ECO:0000313" key="3">
    <source>
        <dbReference type="Proteomes" id="UP000246115"/>
    </source>
</evidence>
<reference evidence="3" key="1">
    <citation type="submission" date="2018-08" db="EMBL/GenBank/DDBJ databases">
        <title>Streptococcus chenjunshii sp. nov., isolated from stools sample of the Tibetan antelope in the Qinghai-Tibet plateau, China.</title>
        <authorList>
            <person name="Tian Z."/>
        </authorList>
    </citation>
    <scope>NUCLEOTIDE SEQUENCE [LARGE SCALE GENOMIC DNA]</scope>
    <source>
        <strain evidence="3">Z15</strain>
    </source>
</reference>
<sequence>MKLNWKKWISLCAISLIFLFACSGFKSSDKLTVSMIHDRVIFGKTTVGDLKDMFGKETKYIESNEAQEIYRYWNNSEGGLNYMLEDNTDYWETLRFDKKADTFSYKEFDGCYEYSGDNLSVKSVYFFVIDSKVYDIKFNGSITDESVAKKDKYLRQILD</sequence>
<dbReference type="AlphaFoldDB" id="A0A346NBB1"/>
<dbReference type="PROSITE" id="PS51257">
    <property type="entry name" value="PROKAR_LIPOPROTEIN"/>
    <property type="match status" value="1"/>
</dbReference>
<proteinExistence type="predicted"/>
<dbReference type="RefSeq" id="WP_117287773.1">
    <property type="nucleotide sequence ID" value="NZ_CP031733.1"/>
</dbReference>
<accession>A0A346NBB1</accession>
<dbReference type="Proteomes" id="UP000246115">
    <property type="component" value="Chromosome"/>
</dbReference>
<dbReference type="EMBL" id="CP031733">
    <property type="protein sequence ID" value="AXQ78306.1"/>
    <property type="molecule type" value="Genomic_DNA"/>
</dbReference>
<feature type="signal peptide" evidence="1">
    <location>
        <begin position="1"/>
        <end position="23"/>
    </location>
</feature>
<dbReference type="KEGG" id="schj:DDV21_004045"/>
<organism evidence="2 3">
    <name type="scientific">Streptococcus chenjunshii</name>
    <dbReference type="NCBI Taxonomy" id="2173853"/>
    <lineage>
        <taxon>Bacteria</taxon>
        <taxon>Bacillati</taxon>
        <taxon>Bacillota</taxon>
        <taxon>Bacilli</taxon>
        <taxon>Lactobacillales</taxon>
        <taxon>Streptococcaceae</taxon>
        <taxon>Streptococcus</taxon>
    </lineage>
</organism>
<evidence type="ECO:0000313" key="2">
    <source>
        <dbReference type="EMBL" id="AXQ78306.1"/>
    </source>
</evidence>